<proteinExistence type="predicted"/>
<dbReference type="RefSeq" id="WP_111525844.1">
    <property type="nucleotide sequence ID" value="NZ_CP032364.1"/>
</dbReference>
<dbReference type="Pfam" id="PF01261">
    <property type="entry name" value="AP_endonuc_2"/>
    <property type="match status" value="1"/>
</dbReference>
<dbReference type="EMBL" id="CP032364">
    <property type="protein sequence ID" value="AYB00553.1"/>
    <property type="molecule type" value="Genomic_DNA"/>
</dbReference>
<keyword evidence="3" id="KW-1185">Reference proteome</keyword>
<keyword evidence="2" id="KW-0413">Isomerase</keyword>
<gene>
    <name evidence="2" type="ORF">D4A81_11845</name>
</gene>
<organism evidence="2 3">
    <name type="scientific">Lachnoanaerobaculum umeaense</name>
    <dbReference type="NCBI Taxonomy" id="617123"/>
    <lineage>
        <taxon>Bacteria</taxon>
        <taxon>Bacillati</taxon>
        <taxon>Bacillota</taxon>
        <taxon>Clostridia</taxon>
        <taxon>Lachnospirales</taxon>
        <taxon>Lachnospiraceae</taxon>
        <taxon>Lachnoanaerobaculum</taxon>
    </lineage>
</organism>
<dbReference type="PANTHER" id="PTHR12110">
    <property type="entry name" value="HYDROXYPYRUVATE ISOMERASE"/>
    <property type="match status" value="1"/>
</dbReference>
<sequence>MKLGYSMFSFSENIDLKDIFSNVSLMKYDGVEPVLSEEGYLNPSMREGEVLEIKKMANANGLEIPSVGVWSLWDNNPVSNDLSIRKKAVDIIERQLEFASILGADTILVIPGYTHCSFAKNPEKVAYNVAYDRAYELFFKLEKVAREYKVSIGIENVWNKFLLSPLEIRKFLDDINSEYVGSYFDVGNIMYIGDPSDYIEILGRHIKKIHISDYRVEQSGLGAFVDIFAGDVDFFEVIKSLKKIGYDDYLMLEMLPNYKRLPELSIYSNKPAMDRLKYMYETL</sequence>
<evidence type="ECO:0000259" key="1">
    <source>
        <dbReference type="Pfam" id="PF01261"/>
    </source>
</evidence>
<accession>A0A385Q2J0</accession>
<dbReference type="OrthoDB" id="9801960at2"/>
<dbReference type="PANTHER" id="PTHR12110:SF41">
    <property type="entry name" value="INOSOSE DEHYDRATASE"/>
    <property type="match status" value="1"/>
</dbReference>
<reference evidence="2 3" key="1">
    <citation type="submission" date="2018-09" db="EMBL/GenBank/DDBJ databases">
        <title>Genome sequencing of Lachnoanaerobaculum umeaense DSM 23576.</title>
        <authorList>
            <person name="Kook J.-K."/>
            <person name="Park S.-N."/>
            <person name="Lim Y.K."/>
        </authorList>
    </citation>
    <scope>NUCLEOTIDE SEQUENCE [LARGE SCALE GENOMIC DNA]</scope>
    <source>
        <strain evidence="3">DSM 23576 \ CCUG 58757</strain>
    </source>
</reference>
<evidence type="ECO:0000313" key="2">
    <source>
        <dbReference type="EMBL" id="AYB00553.1"/>
    </source>
</evidence>
<dbReference type="GO" id="GO:0016853">
    <property type="term" value="F:isomerase activity"/>
    <property type="evidence" value="ECO:0007669"/>
    <property type="project" value="UniProtKB-KW"/>
</dbReference>
<protein>
    <submittedName>
        <fullName evidence="2">Sugar phosphate isomerase/epimerase</fullName>
    </submittedName>
</protein>
<feature type="domain" description="Xylose isomerase-like TIM barrel" evidence="1">
    <location>
        <begin position="24"/>
        <end position="255"/>
    </location>
</feature>
<evidence type="ECO:0000313" key="3">
    <source>
        <dbReference type="Proteomes" id="UP000265562"/>
    </source>
</evidence>
<dbReference type="KEGG" id="lua:D4A81_11845"/>
<dbReference type="Gene3D" id="3.20.20.150">
    <property type="entry name" value="Divalent-metal-dependent TIM barrel enzymes"/>
    <property type="match status" value="1"/>
</dbReference>
<dbReference type="InterPro" id="IPR013022">
    <property type="entry name" value="Xyl_isomerase-like_TIM-brl"/>
</dbReference>
<dbReference type="InterPro" id="IPR036237">
    <property type="entry name" value="Xyl_isomerase-like_sf"/>
</dbReference>
<dbReference type="SUPFAM" id="SSF51658">
    <property type="entry name" value="Xylose isomerase-like"/>
    <property type="match status" value="1"/>
</dbReference>
<dbReference type="AlphaFoldDB" id="A0A385Q2J0"/>
<name>A0A385Q2J0_9FIRM</name>
<dbReference type="InterPro" id="IPR050312">
    <property type="entry name" value="IolE/XylAMocC-like"/>
</dbReference>
<dbReference type="Proteomes" id="UP000265562">
    <property type="component" value="Chromosome"/>
</dbReference>